<dbReference type="FunFam" id="3.40.30.10:FF:000013">
    <property type="entry name" value="Blast:Protein SCO1 homolog, mitochondrial"/>
    <property type="match status" value="1"/>
</dbReference>
<dbReference type="Pfam" id="PF02630">
    <property type="entry name" value="SCO1-SenC"/>
    <property type="match status" value="1"/>
</dbReference>
<feature type="binding site" evidence="3">
    <location>
        <position position="82"/>
    </location>
    <ligand>
        <name>Cu cation</name>
        <dbReference type="ChEBI" id="CHEBI:23378"/>
    </ligand>
</feature>
<evidence type="ECO:0000313" key="6">
    <source>
        <dbReference type="Proteomes" id="UP000248916"/>
    </source>
</evidence>
<gene>
    <name evidence="5" type="ORF">LX81_00363</name>
</gene>
<organism evidence="5 6">
    <name type="scientific">Palleronia aestuarii</name>
    <dbReference type="NCBI Taxonomy" id="568105"/>
    <lineage>
        <taxon>Bacteria</taxon>
        <taxon>Pseudomonadati</taxon>
        <taxon>Pseudomonadota</taxon>
        <taxon>Alphaproteobacteria</taxon>
        <taxon>Rhodobacterales</taxon>
        <taxon>Roseobacteraceae</taxon>
        <taxon>Palleronia</taxon>
    </lineage>
</organism>
<comment type="caution">
    <text evidence="5">The sequence shown here is derived from an EMBL/GenBank/DDBJ whole genome shotgun (WGS) entry which is preliminary data.</text>
</comment>
<reference evidence="5 6" key="1">
    <citation type="submission" date="2018-06" db="EMBL/GenBank/DDBJ databases">
        <title>Genomic Encyclopedia of Archaeal and Bacterial Type Strains, Phase II (KMG-II): from individual species to whole genera.</title>
        <authorList>
            <person name="Goeker M."/>
        </authorList>
    </citation>
    <scope>NUCLEOTIDE SEQUENCE [LARGE SCALE GENOMIC DNA]</scope>
    <source>
        <strain evidence="5 6">DSM 22009</strain>
    </source>
</reference>
<dbReference type="AlphaFoldDB" id="A0A2W7QDF5"/>
<feature type="binding site" evidence="3">
    <location>
        <position position="165"/>
    </location>
    <ligand>
        <name>Cu cation</name>
        <dbReference type="ChEBI" id="CHEBI:23378"/>
    </ligand>
</feature>
<dbReference type="CDD" id="cd02968">
    <property type="entry name" value="SCO"/>
    <property type="match status" value="1"/>
</dbReference>
<sequence length="201" mass="21843">MMRGASPLRLVAIGLWVLVLLALVAIVWFRVIAPRFTEQVSDTLGQGKYELVTTEGAPFTADTLAEGPAAVFFGFTHCPDVCPTTLGDIATWKEALGAEGDDLNVYFVTVDPERDTADVLGDYVSWSPGVIGVTGSPEEIEAATRAFRIYAQKVPLDDGGYTMDHSALVLLFDEDGHFFEPIGYQEGDERALAKLRRLLAS</sequence>
<evidence type="ECO:0000313" key="5">
    <source>
        <dbReference type="EMBL" id="PZX19899.1"/>
    </source>
</evidence>
<dbReference type="Gene3D" id="3.40.30.10">
    <property type="entry name" value="Glutaredoxin"/>
    <property type="match status" value="1"/>
</dbReference>
<protein>
    <submittedName>
        <fullName evidence="5">Protein SCO1/2</fullName>
    </submittedName>
</protein>
<dbReference type="EMBL" id="QKZL01000001">
    <property type="protein sequence ID" value="PZX19899.1"/>
    <property type="molecule type" value="Genomic_DNA"/>
</dbReference>
<evidence type="ECO:0000256" key="1">
    <source>
        <dbReference type="ARBA" id="ARBA00010996"/>
    </source>
</evidence>
<dbReference type="PANTHER" id="PTHR12151:SF25">
    <property type="entry name" value="LINALOOL DEHYDRATASE_ISOMERASE DOMAIN-CONTAINING PROTEIN"/>
    <property type="match status" value="1"/>
</dbReference>
<dbReference type="Proteomes" id="UP000248916">
    <property type="component" value="Unassembled WGS sequence"/>
</dbReference>
<evidence type="ECO:0000256" key="3">
    <source>
        <dbReference type="PIRSR" id="PIRSR603782-1"/>
    </source>
</evidence>
<feature type="binding site" evidence="3">
    <location>
        <position position="78"/>
    </location>
    <ligand>
        <name>Cu cation</name>
        <dbReference type="ChEBI" id="CHEBI:23378"/>
    </ligand>
</feature>
<dbReference type="SUPFAM" id="SSF52833">
    <property type="entry name" value="Thioredoxin-like"/>
    <property type="match status" value="1"/>
</dbReference>
<dbReference type="InterPro" id="IPR036249">
    <property type="entry name" value="Thioredoxin-like_sf"/>
</dbReference>
<dbReference type="InterPro" id="IPR003782">
    <property type="entry name" value="SCO1/SenC"/>
</dbReference>
<comment type="similarity">
    <text evidence="1">Belongs to the SCO1/2 family.</text>
</comment>
<evidence type="ECO:0000256" key="2">
    <source>
        <dbReference type="ARBA" id="ARBA00023008"/>
    </source>
</evidence>
<keyword evidence="2 3" id="KW-0186">Copper</keyword>
<keyword evidence="4" id="KW-1015">Disulfide bond</keyword>
<dbReference type="GO" id="GO:0046872">
    <property type="term" value="F:metal ion binding"/>
    <property type="evidence" value="ECO:0007669"/>
    <property type="project" value="UniProtKB-KW"/>
</dbReference>
<keyword evidence="3" id="KW-0479">Metal-binding</keyword>
<keyword evidence="6" id="KW-1185">Reference proteome</keyword>
<evidence type="ECO:0000256" key="4">
    <source>
        <dbReference type="PIRSR" id="PIRSR603782-2"/>
    </source>
</evidence>
<proteinExistence type="inferred from homology"/>
<accession>A0A2W7QDF5</accession>
<dbReference type="RefSeq" id="WP_308418326.1">
    <property type="nucleotide sequence ID" value="NZ_QKZL01000001.1"/>
</dbReference>
<name>A0A2W7QDF5_9RHOB</name>
<dbReference type="PANTHER" id="PTHR12151">
    <property type="entry name" value="ELECTRON TRANSPORT PROTIN SCO1/SENC FAMILY MEMBER"/>
    <property type="match status" value="1"/>
</dbReference>
<feature type="disulfide bond" description="Redox-active" evidence="4">
    <location>
        <begin position="78"/>
        <end position="82"/>
    </location>
</feature>